<comment type="caution">
    <text evidence="4">The sequence shown here is derived from an EMBL/GenBank/DDBJ whole genome shotgun (WGS) entry which is preliminary data.</text>
</comment>
<dbReference type="Pfam" id="PF20399">
    <property type="entry name" value="PH_20"/>
    <property type="match status" value="1"/>
</dbReference>
<dbReference type="InterPro" id="IPR046869">
    <property type="entry name" value="SLM1/RGC1-like_PH"/>
</dbReference>
<evidence type="ECO:0000256" key="1">
    <source>
        <dbReference type="ARBA" id="ARBA00022553"/>
    </source>
</evidence>
<dbReference type="InterPro" id="IPR011993">
    <property type="entry name" value="PH-like_dom_sf"/>
</dbReference>
<keyword evidence="1" id="KW-0597">Phosphoprotein</keyword>
<dbReference type="PANTHER" id="PTHR31941:SF1">
    <property type="entry name" value="CYTOSKELETAL SIGNALING PROTEIN SLM1"/>
    <property type="match status" value="1"/>
</dbReference>
<evidence type="ECO:0000259" key="3">
    <source>
        <dbReference type="PROSITE" id="PS50003"/>
    </source>
</evidence>
<feature type="domain" description="PH" evidence="3">
    <location>
        <begin position="433"/>
        <end position="552"/>
    </location>
</feature>
<keyword evidence="5" id="KW-1185">Reference proteome</keyword>
<evidence type="ECO:0000256" key="2">
    <source>
        <dbReference type="SAM" id="MobiDB-lite"/>
    </source>
</evidence>
<feature type="region of interest" description="Disordered" evidence="2">
    <location>
        <begin position="654"/>
        <end position="711"/>
    </location>
</feature>
<dbReference type="InterPro" id="IPR046868">
    <property type="entry name" value="BAR_4"/>
</dbReference>
<dbReference type="Gene3D" id="2.30.29.30">
    <property type="entry name" value="Pleckstrin-homology domain (PH domain)/Phosphotyrosine-binding domain (PTB)"/>
    <property type="match status" value="1"/>
</dbReference>
<feature type="region of interest" description="Disordered" evidence="2">
    <location>
        <begin position="725"/>
        <end position="748"/>
    </location>
</feature>
<dbReference type="AlphaFoldDB" id="A0A8H7QUG6"/>
<dbReference type="PROSITE" id="PS50003">
    <property type="entry name" value="PH_DOMAIN"/>
    <property type="match status" value="1"/>
</dbReference>
<organism evidence="4 5">
    <name type="scientific">Mucor saturninus</name>
    <dbReference type="NCBI Taxonomy" id="64648"/>
    <lineage>
        <taxon>Eukaryota</taxon>
        <taxon>Fungi</taxon>
        <taxon>Fungi incertae sedis</taxon>
        <taxon>Mucoromycota</taxon>
        <taxon>Mucoromycotina</taxon>
        <taxon>Mucoromycetes</taxon>
        <taxon>Mucorales</taxon>
        <taxon>Mucorineae</taxon>
        <taxon>Mucoraceae</taxon>
        <taxon>Mucor</taxon>
    </lineage>
</organism>
<feature type="compositionally biased region" description="Polar residues" evidence="2">
    <location>
        <begin position="36"/>
        <end position="45"/>
    </location>
</feature>
<feature type="compositionally biased region" description="Basic residues" evidence="2">
    <location>
        <begin position="1"/>
        <end position="12"/>
    </location>
</feature>
<feature type="compositionally biased region" description="Low complexity" evidence="2">
    <location>
        <begin position="20"/>
        <end position="35"/>
    </location>
</feature>
<dbReference type="OrthoDB" id="2264563at2759"/>
<sequence length="842" mass="94422">MEPPRRPNKSRLRTMTDGVSNSSGSIRSEESPTSSNGSRYQSSPTPGKYSSRFTEHFEKKDVLLNEYIISPLKTRPDMRASKSLSSTKNNDDLHLPLDHLLTTSTLPAKRVPLTSSISTPLQISNNIKPRKFGSNGSILTNASKVSLNPLSLNRADVIITRYESWLVFLKSITNWVEEVSKITINSSRGYYQRAYPYLDESSAISTTTTTNDASTVVQQNVNQSILTVQAGFQVLTMHIAAEQQAFSKCLERDYLPSLNKLRKECKEKIHKLKSDHGLALDELLRRAEVTRSKMTHLNRCCKQADKGQGQLEMDPWVANLLVLRQLKKEVDEENRLRLLMIPIQQDAQAFEKRLLDLVKPTVQYCYETLAPGMWDGTDDKDTAPFSLLMDQIMPNFEWDRFVELQKKDLVNEKHPTKDYLRINYPNKFHPMVMTLMKGKMERKYGVRKQFTDRYYVLSQGGYLHQFTMDDKVSPEKTLYIPSTTIVPSIDIHQISSLNQEAVLENTLLDNSNTFEICKPASNVLQRDKVAVFRTSNRQELIAWCRLLIHFSSGISLQKLGVVENDVFTNHSSSSSFEVDNFPMPKKLVLDESPTLSLRSVKTEESFNEPLIMNKKHDSRPPPTKALSVLTDDGLRTPTATSFQVDYKILAKKSDATDTEDVNNNTDAESFVTAKFNDDTINQNDSDNDDSEDDDDEDEDGDNQLVTSNDYFSIPLREDDAVSIASASTARGPNSRHAESPTESITPEFVSSAPSIVSTSEFVSIAPSIASTNFDDAQSSLYFSSGSAPASPIVSSQSSIVSIPDYHLVPEVTSIGSSSSNNTQLSPAQLYKANLAFSYDDNQ</sequence>
<protein>
    <recommendedName>
        <fullName evidence="3">PH domain-containing protein</fullName>
    </recommendedName>
</protein>
<evidence type="ECO:0000313" key="4">
    <source>
        <dbReference type="EMBL" id="KAG2198974.1"/>
    </source>
</evidence>
<gene>
    <name evidence="4" type="ORF">INT47_013158</name>
</gene>
<dbReference type="InterPro" id="IPR001849">
    <property type="entry name" value="PH_domain"/>
</dbReference>
<evidence type="ECO:0000313" key="5">
    <source>
        <dbReference type="Proteomes" id="UP000603453"/>
    </source>
</evidence>
<dbReference type="Proteomes" id="UP000603453">
    <property type="component" value="Unassembled WGS sequence"/>
</dbReference>
<dbReference type="EMBL" id="JAEPRD010000102">
    <property type="protein sequence ID" value="KAG2198974.1"/>
    <property type="molecule type" value="Genomic_DNA"/>
</dbReference>
<proteinExistence type="predicted"/>
<reference evidence="4" key="1">
    <citation type="submission" date="2020-12" db="EMBL/GenBank/DDBJ databases">
        <title>Metabolic potential, ecology and presence of endohyphal bacteria is reflected in genomic diversity of Mucoromycotina.</title>
        <authorList>
            <person name="Muszewska A."/>
            <person name="Okrasinska A."/>
            <person name="Steczkiewicz K."/>
            <person name="Drgas O."/>
            <person name="Orlowska M."/>
            <person name="Perlinska-Lenart U."/>
            <person name="Aleksandrzak-Piekarczyk T."/>
            <person name="Szatraj K."/>
            <person name="Zielenkiewicz U."/>
            <person name="Pilsyk S."/>
            <person name="Malc E."/>
            <person name="Mieczkowski P."/>
            <person name="Kruszewska J.S."/>
            <person name="Biernat P."/>
            <person name="Pawlowska J."/>
        </authorList>
    </citation>
    <scope>NUCLEOTIDE SEQUENCE</scope>
    <source>
        <strain evidence="4">WA0000017839</strain>
    </source>
</reference>
<dbReference type="PANTHER" id="PTHR31941">
    <property type="entry name" value="CYTOSKELETAL SIGNALING PROTEIN SLM1"/>
    <property type="match status" value="1"/>
</dbReference>
<feature type="region of interest" description="Disordered" evidence="2">
    <location>
        <begin position="608"/>
        <end position="631"/>
    </location>
</feature>
<dbReference type="SUPFAM" id="SSF50729">
    <property type="entry name" value="PH domain-like"/>
    <property type="match status" value="1"/>
</dbReference>
<feature type="region of interest" description="Disordered" evidence="2">
    <location>
        <begin position="1"/>
        <end position="53"/>
    </location>
</feature>
<feature type="compositionally biased region" description="Acidic residues" evidence="2">
    <location>
        <begin position="685"/>
        <end position="701"/>
    </location>
</feature>
<name>A0A8H7QUG6_9FUNG</name>
<dbReference type="Pfam" id="PF20400">
    <property type="entry name" value="BAR_4"/>
    <property type="match status" value="1"/>
</dbReference>
<accession>A0A8H7QUG6</accession>